<dbReference type="Proteomes" id="UP000193920">
    <property type="component" value="Unassembled WGS sequence"/>
</dbReference>
<accession>A0A1Y2CJA3</accession>
<sequence length="146" mass="16637">MSKANVVLGLVAVLATAFALNPDEESFKKYIDTKMKNVGSTWFERKIVSNISTLVYKREDYKLFSVINVPENETNYLGIFGLWIPLPSSSRFSELKKDVEKDLKDAGKNIKNQYKSVEKDIKKKAEEIQDGLEKKGEEIQKAIKSE</sequence>
<evidence type="ECO:0000313" key="3">
    <source>
        <dbReference type="Proteomes" id="UP000193920"/>
    </source>
</evidence>
<feature type="chain" id="PRO_5010984745" evidence="1">
    <location>
        <begin position="20"/>
        <end position="146"/>
    </location>
</feature>
<dbReference type="EMBL" id="MCOG01000105">
    <property type="protein sequence ID" value="ORY47130.1"/>
    <property type="molecule type" value="Genomic_DNA"/>
</dbReference>
<name>A0A1Y2CJA3_9FUNG</name>
<evidence type="ECO:0000313" key="2">
    <source>
        <dbReference type="EMBL" id="ORY47130.1"/>
    </source>
</evidence>
<keyword evidence="3" id="KW-1185">Reference proteome</keyword>
<proteinExistence type="predicted"/>
<keyword evidence="1" id="KW-0732">Signal</keyword>
<reference evidence="2 3" key="1">
    <citation type="submission" date="2016-08" db="EMBL/GenBank/DDBJ databases">
        <title>A Parts List for Fungal Cellulosomes Revealed by Comparative Genomics.</title>
        <authorList>
            <consortium name="DOE Joint Genome Institute"/>
            <person name="Haitjema C.H."/>
            <person name="Gilmore S.P."/>
            <person name="Henske J.K."/>
            <person name="Solomon K.V."/>
            <person name="De Groot R."/>
            <person name="Kuo A."/>
            <person name="Mondo S.J."/>
            <person name="Salamov A.A."/>
            <person name="Labutti K."/>
            <person name="Zhao Z."/>
            <person name="Chiniquy J."/>
            <person name="Barry K."/>
            <person name="Brewer H.M."/>
            <person name="Purvine S.O."/>
            <person name="Wright A.T."/>
            <person name="Boxma B."/>
            <person name="Van Alen T."/>
            <person name="Hackstein J.H."/>
            <person name="Baker S.E."/>
            <person name="Grigoriev I.V."/>
            <person name="O'Malley M.A."/>
        </authorList>
    </citation>
    <scope>NUCLEOTIDE SEQUENCE [LARGE SCALE GENOMIC DNA]</scope>
    <source>
        <strain evidence="2 3">G1</strain>
    </source>
</reference>
<gene>
    <name evidence="2" type="ORF">LY90DRAFT_671221</name>
</gene>
<dbReference type="AlphaFoldDB" id="A0A1Y2CJA3"/>
<feature type="signal peptide" evidence="1">
    <location>
        <begin position="1"/>
        <end position="19"/>
    </location>
</feature>
<protein>
    <submittedName>
        <fullName evidence="2">Uncharacterized protein</fullName>
    </submittedName>
</protein>
<evidence type="ECO:0000256" key="1">
    <source>
        <dbReference type="SAM" id="SignalP"/>
    </source>
</evidence>
<dbReference type="OrthoDB" id="5572427at2759"/>
<comment type="caution">
    <text evidence="2">The sequence shown here is derived from an EMBL/GenBank/DDBJ whole genome shotgun (WGS) entry which is preliminary data.</text>
</comment>
<organism evidence="2 3">
    <name type="scientific">Neocallimastix californiae</name>
    <dbReference type="NCBI Taxonomy" id="1754190"/>
    <lineage>
        <taxon>Eukaryota</taxon>
        <taxon>Fungi</taxon>
        <taxon>Fungi incertae sedis</taxon>
        <taxon>Chytridiomycota</taxon>
        <taxon>Chytridiomycota incertae sedis</taxon>
        <taxon>Neocallimastigomycetes</taxon>
        <taxon>Neocallimastigales</taxon>
        <taxon>Neocallimastigaceae</taxon>
        <taxon>Neocallimastix</taxon>
    </lineage>
</organism>